<dbReference type="EMBL" id="FN543104">
    <property type="protein sequence ID" value="CBA27014.1"/>
    <property type="molecule type" value="Genomic_DNA"/>
</dbReference>
<name>C9YBS0_CURXX</name>
<dbReference type="AlphaFoldDB" id="C9YBS0"/>
<organism evidence="1">
    <name type="scientific">Curvibacter symbiont subsp. Hydra magnipapillata</name>
    <dbReference type="NCBI Taxonomy" id="667019"/>
    <lineage>
        <taxon>Bacteria</taxon>
        <taxon>Pseudomonadati</taxon>
        <taxon>Pseudomonadota</taxon>
        <taxon>Betaproteobacteria</taxon>
        <taxon>Burkholderiales</taxon>
        <taxon>Comamonadaceae</taxon>
        <taxon>Curvibacter</taxon>
    </lineage>
</organism>
<protein>
    <submittedName>
        <fullName evidence="1">Uncharacterized protein</fullName>
    </submittedName>
</protein>
<proteinExistence type="predicted"/>
<accession>C9YBS0</accession>
<gene>
    <name evidence="1" type="ORF">Csp_A00160</name>
</gene>
<evidence type="ECO:0000313" key="1">
    <source>
        <dbReference type="EMBL" id="CBA27014.1"/>
    </source>
</evidence>
<reference evidence="1" key="1">
    <citation type="journal article" date="2010" name="Nature">
        <title>The dynamic genome of Hydra.</title>
        <authorList>
            <person name="Chapman J.A."/>
            <person name="Kirkness E.F."/>
            <person name="Simakov O."/>
            <person name="Hampson S.E."/>
            <person name="Mitros T."/>
            <person name="Weinmaier T."/>
            <person name="Rattei T."/>
            <person name="Balasubramanian P.G."/>
            <person name="Borman J."/>
            <person name="Busam D."/>
            <person name="Disbennett K."/>
            <person name="Pfannkoch C."/>
            <person name="Sumin N."/>
            <person name="Sutton G."/>
            <person name="Viswanathan L."/>
            <person name="Walenz B."/>
            <person name="Goodstein D.M."/>
            <person name="Hellsten U."/>
            <person name="Kawashima T."/>
            <person name="Prochnik S.E."/>
            <person name="Putnam N.H."/>
            <person name="Shu S."/>
            <person name="Blumberg B."/>
            <person name="Dana C.E."/>
            <person name="Gee L."/>
            <person name="Kibler D.F."/>
            <person name="Law L."/>
            <person name="Lindgens D."/>
            <person name="Martinez D.E."/>
            <person name="Peng J."/>
            <person name="Wigge P.A."/>
            <person name="Bertulat B."/>
            <person name="Guder C."/>
            <person name="Nakamura Y."/>
            <person name="Ozbek S."/>
            <person name="Watanabe H."/>
            <person name="Khalturin K."/>
            <person name="Hemmrich G."/>
            <person name="Franke A."/>
            <person name="Augustin R."/>
            <person name="Fraune S."/>
            <person name="Hayakawa E."/>
            <person name="Hayakawa S."/>
            <person name="Hirose M."/>
            <person name="Hwang J."/>
            <person name="Ikeo K."/>
            <person name="Nishimiya-Fujisawa C."/>
            <person name="Ogura A."/>
            <person name="Takahashi T."/>
            <person name="Steinmetz P.R."/>
            <person name="Zhang X."/>
            <person name="Aufschnaiter R."/>
            <person name="Eder M.K."/>
            <person name="Gorny A.K."/>
            <person name="Salvenmoser W."/>
            <person name="Heimberg A.M."/>
            <person name="Wheeler B.M."/>
            <person name="Peterson K.J."/>
            <person name="Boettger A."/>
            <person name="Tischler P."/>
            <person name="Wolf A."/>
            <person name="Gojobori T."/>
            <person name="Remington K.A."/>
            <person name="Strausberg R.L."/>
            <person name="Venter J."/>
            <person name="Technau U."/>
            <person name="Hobmayer B."/>
            <person name="Bosch T.C."/>
            <person name="Holstein T.W."/>
            <person name="Fujisawa T."/>
            <person name="Bode H.R."/>
            <person name="David C.N."/>
            <person name="Rokhsar D.S."/>
            <person name="Steele R.E."/>
        </authorList>
    </citation>
    <scope>NUCLEOTIDE SEQUENCE</scope>
</reference>
<sequence length="187" mass="20450">MTLDELLLRWIPYRLQAIETLLFAWKWLDEGGHPRSVQVVENGRVRLNCNAAAVANPMIEAGLIHARALLEFMGLCASGGKLSQIQTRRKDDVAIEHFSSVKGPLGKVEPSAAIATYAGPPDEAEKALLSIFEFANKGMAHLTTQATISQYTDAHLEIACRGIPVLLQNNLYTRLGMPVPPPPEAKP</sequence>